<keyword evidence="2" id="KW-1185">Reference proteome</keyword>
<proteinExistence type="predicted"/>
<accession>A0ACC2L149</accession>
<evidence type="ECO:0000313" key="1">
    <source>
        <dbReference type="EMBL" id="KAJ8627005.1"/>
    </source>
</evidence>
<dbReference type="EMBL" id="CM056814">
    <property type="protein sequence ID" value="KAJ8627005.1"/>
    <property type="molecule type" value="Genomic_DNA"/>
</dbReference>
<protein>
    <submittedName>
        <fullName evidence="1">Uncharacterized protein</fullName>
    </submittedName>
</protein>
<dbReference type="Proteomes" id="UP001234297">
    <property type="component" value="Chromosome 6"/>
</dbReference>
<gene>
    <name evidence="1" type="ORF">MRB53_020312</name>
</gene>
<evidence type="ECO:0000313" key="2">
    <source>
        <dbReference type="Proteomes" id="UP001234297"/>
    </source>
</evidence>
<reference evidence="1 2" key="1">
    <citation type="journal article" date="2022" name="Hortic Res">
        <title>A haplotype resolved chromosomal level avocado genome allows analysis of novel avocado genes.</title>
        <authorList>
            <person name="Nath O."/>
            <person name="Fletcher S.J."/>
            <person name="Hayward A."/>
            <person name="Shaw L.M."/>
            <person name="Masouleh A.K."/>
            <person name="Furtado A."/>
            <person name="Henry R.J."/>
            <person name="Mitter N."/>
        </authorList>
    </citation>
    <scope>NUCLEOTIDE SEQUENCE [LARGE SCALE GENOMIC DNA]</scope>
    <source>
        <strain evidence="2">cv. Hass</strain>
    </source>
</reference>
<organism evidence="1 2">
    <name type="scientific">Persea americana</name>
    <name type="common">Avocado</name>
    <dbReference type="NCBI Taxonomy" id="3435"/>
    <lineage>
        <taxon>Eukaryota</taxon>
        <taxon>Viridiplantae</taxon>
        <taxon>Streptophyta</taxon>
        <taxon>Embryophyta</taxon>
        <taxon>Tracheophyta</taxon>
        <taxon>Spermatophyta</taxon>
        <taxon>Magnoliopsida</taxon>
        <taxon>Magnoliidae</taxon>
        <taxon>Laurales</taxon>
        <taxon>Lauraceae</taxon>
        <taxon>Persea</taxon>
    </lineage>
</organism>
<sequence>MVNLVHLSTNVILRSCSLCNGRSGSASTKVGVLYWASCYNIATALVDADRSRTSLSTFLECGCDQPDHKMLVWVLWFAASVANVDRF</sequence>
<comment type="caution">
    <text evidence="1">The sequence shown here is derived from an EMBL/GenBank/DDBJ whole genome shotgun (WGS) entry which is preliminary data.</text>
</comment>
<name>A0ACC2L149_PERAE</name>